<comment type="caution">
    <text evidence="3">The sequence shown here is derived from an EMBL/GenBank/DDBJ whole genome shotgun (WGS) entry which is preliminary data.</text>
</comment>
<feature type="compositionally biased region" description="Low complexity" evidence="1">
    <location>
        <begin position="1179"/>
        <end position="1188"/>
    </location>
</feature>
<dbReference type="STRING" id="94643.A0A2A9M7K1"/>
<proteinExistence type="predicted"/>
<accession>A0A2A9M7K1</accession>
<dbReference type="KEGG" id="bbes:BESB_083630"/>
<dbReference type="Gene3D" id="3.90.70.10">
    <property type="entry name" value="Cysteine proteinases"/>
    <property type="match status" value="3"/>
</dbReference>
<feature type="compositionally biased region" description="Basic and acidic residues" evidence="1">
    <location>
        <begin position="2251"/>
        <end position="2264"/>
    </location>
</feature>
<gene>
    <name evidence="3" type="ORF">BESB_083630</name>
</gene>
<feature type="region of interest" description="Disordered" evidence="1">
    <location>
        <begin position="3633"/>
        <end position="3653"/>
    </location>
</feature>
<feature type="compositionally biased region" description="Polar residues" evidence="1">
    <location>
        <begin position="1432"/>
        <end position="1451"/>
    </location>
</feature>
<dbReference type="InterPro" id="IPR050164">
    <property type="entry name" value="Peptidase_C19"/>
</dbReference>
<feature type="region of interest" description="Disordered" evidence="1">
    <location>
        <begin position="1128"/>
        <end position="1209"/>
    </location>
</feature>
<feature type="region of interest" description="Disordered" evidence="1">
    <location>
        <begin position="862"/>
        <end position="968"/>
    </location>
</feature>
<feature type="region of interest" description="Disordered" evidence="1">
    <location>
        <begin position="1645"/>
        <end position="1705"/>
    </location>
</feature>
<dbReference type="InterPro" id="IPR038765">
    <property type="entry name" value="Papain-like_cys_pep_sf"/>
</dbReference>
<feature type="compositionally biased region" description="Basic and acidic residues" evidence="1">
    <location>
        <begin position="3644"/>
        <end position="3653"/>
    </location>
</feature>
<dbReference type="InterPro" id="IPR028889">
    <property type="entry name" value="USP"/>
</dbReference>
<name>A0A2A9M7K1_BESBE</name>
<feature type="region of interest" description="Disordered" evidence="1">
    <location>
        <begin position="1336"/>
        <end position="1358"/>
    </location>
</feature>
<feature type="compositionally biased region" description="Acidic residues" evidence="1">
    <location>
        <begin position="2912"/>
        <end position="2927"/>
    </location>
</feature>
<feature type="region of interest" description="Disordered" evidence="1">
    <location>
        <begin position="490"/>
        <end position="520"/>
    </location>
</feature>
<evidence type="ECO:0000259" key="2">
    <source>
        <dbReference type="PROSITE" id="PS50235"/>
    </source>
</evidence>
<feature type="region of interest" description="Disordered" evidence="1">
    <location>
        <begin position="697"/>
        <end position="748"/>
    </location>
</feature>
<feature type="region of interest" description="Disordered" evidence="1">
    <location>
        <begin position="181"/>
        <end position="205"/>
    </location>
</feature>
<feature type="region of interest" description="Disordered" evidence="1">
    <location>
        <begin position="1752"/>
        <end position="1789"/>
    </location>
</feature>
<feature type="compositionally biased region" description="Gly residues" evidence="1">
    <location>
        <begin position="181"/>
        <end position="193"/>
    </location>
</feature>
<feature type="compositionally biased region" description="Basic and acidic residues" evidence="1">
    <location>
        <begin position="2168"/>
        <end position="2192"/>
    </location>
</feature>
<organism evidence="3 4">
    <name type="scientific">Besnoitia besnoiti</name>
    <name type="common">Apicomplexan protozoan</name>
    <dbReference type="NCBI Taxonomy" id="94643"/>
    <lineage>
        <taxon>Eukaryota</taxon>
        <taxon>Sar</taxon>
        <taxon>Alveolata</taxon>
        <taxon>Apicomplexa</taxon>
        <taxon>Conoidasida</taxon>
        <taxon>Coccidia</taxon>
        <taxon>Eucoccidiorida</taxon>
        <taxon>Eimeriorina</taxon>
        <taxon>Sarcocystidae</taxon>
        <taxon>Besnoitia</taxon>
    </lineage>
</organism>
<dbReference type="PROSITE" id="PS00973">
    <property type="entry name" value="USP_2"/>
    <property type="match status" value="1"/>
</dbReference>
<feature type="compositionally biased region" description="Basic and acidic residues" evidence="1">
    <location>
        <begin position="2202"/>
        <end position="2242"/>
    </location>
</feature>
<evidence type="ECO:0000313" key="4">
    <source>
        <dbReference type="Proteomes" id="UP000224006"/>
    </source>
</evidence>
<feature type="compositionally biased region" description="Low complexity" evidence="1">
    <location>
        <begin position="1907"/>
        <end position="1920"/>
    </location>
</feature>
<feature type="compositionally biased region" description="Basic and acidic residues" evidence="1">
    <location>
        <begin position="28"/>
        <end position="38"/>
    </location>
</feature>
<dbReference type="InterPro" id="IPR001394">
    <property type="entry name" value="Peptidase_C19_UCH"/>
</dbReference>
<dbReference type="Pfam" id="PF00443">
    <property type="entry name" value="UCH"/>
    <property type="match status" value="1"/>
</dbReference>
<dbReference type="GO" id="GO:0004843">
    <property type="term" value="F:cysteine-type deubiquitinase activity"/>
    <property type="evidence" value="ECO:0007669"/>
    <property type="project" value="InterPro"/>
</dbReference>
<feature type="compositionally biased region" description="Low complexity" evidence="1">
    <location>
        <begin position="1132"/>
        <end position="1141"/>
    </location>
</feature>
<dbReference type="OrthoDB" id="289038at2759"/>
<feature type="region of interest" description="Disordered" evidence="1">
    <location>
        <begin position="3490"/>
        <end position="3514"/>
    </location>
</feature>
<evidence type="ECO:0000256" key="1">
    <source>
        <dbReference type="SAM" id="MobiDB-lite"/>
    </source>
</evidence>
<feature type="compositionally biased region" description="Polar residues" evidence="1">
    <location>
        <begin position="402"/>
        <end position="411"/>
    </location>
</feature>
<feature type="compositionally biased region" description="Polar residues" evidence="1">
    <location>
        <begin position="503"/>
        <end position="516"/>
    </location>
</feature>
<feature type="compositionally biased region" description="Basic and acidic residues" evidence="1">
    <location>
        <begin position="1685"/>
        <end position="1703"/>
    </location>
</feature>
<feature type="compositionally biased region" description="Basic and acidic residues" evidence="1">
    <location>
        <begin position="493"/>
        <end position="502"/>
    </location>
</feature>
<dbReference type="PROSITE" id="PS00972">
    <property type="entry name" value="USP_1"/>
    <property type="match status" value="1"/>
</dbReference>
<feature type="region of interest" description="Disordered" evidence="1">
    <location>
        <begin position="2337"/>
        <end position="2378"/>
    </location>
</feature>
<feature type="region of interest" description="Disordered" evidence="1">
    <location>
        <begin position="813"/>
        <end position="838"/>
    </location>
</feature>
<feature type="compositionally biased region" description="Polar residues" evidence="1">
    <location>
        <begin position="813"/>
        <end position="827"/>
    </location>
</feature>
<feature type="region of interest" description="Disordered" evidence="1">
    <location>
        <begin position="1429"/>
        <end position="1462"/>
    </location>
</feature>
<feature type="region of interest" description="Disordered" evidence="1">
    <location>
        <begin position="2124"/>
        <end position="2306"/>
    </location>
</feature>
<dbReference type="InterPro" id="IPR018200">
    <property type="entry name" value="USP_CS"/>
</dbReference>
<feature type="compositionally biased region" description="Basic residues" evidence="1">
    <location>
        <begin position="915"/>
        <end position="925"/>
    </location>
</feature>
<feature type="compositionally biased region" description="Gly residues" evidence="1">
    <location>
        <begin position="1581"/>
        <end position="1590"/>
    </location>
</feature>
<feature type="compositionally biased region" description="Basic and acidic residues" evidence="1">
    <location>
        <begin position="3305"/>
        <end position="3315"/>
    </location>
</feature>
<feature type="compositionally biased region" description="Polar residues" evidence="1">
    <location>
        <begin position="2682"/>
        <end position="2698"/>
    </location>
</feature>
<feature type="compositionally biased region" description="Low complexity" evidence="1">
    <location>
        <begin position="43"/>
        <end position="72"/>
    </location>
</feature>
<dbReference type="RefSeq" id="XP_029217173.1">
    <property type="nucleotide sequence ID" value="XM_029366713.1"/>
</dbReference>
<feature type="compositionally biased region" description="Low complexity" evidence="1">
    <location>
        <begin position="3500"/>
        <end position="3509"/>
    </location>
</feature>
<feature type="compositionally biased region" description="Basic and acidic residues" evidence="1">
    <location>
        <begin position="430"/>
        <end position="448"/>
    </location>
</feature>
<feature type="compositionally biased region" description="Low complexity" evidence="1">
    <location>
        <begin position="875"/>
        <end position="889"/>
    </location>
</feature>
<dbReference type="PROSITE" id="PS50235">
    <property type="entry name" value="USP_3"/>
    <property type="match status" value="1"/>
</dbReference>
<feature type="compositionally biased region" description="Basic and acidic residues" evidence="1">
    <location>
        <begin position="3762"/>
        <end position="3780"/>
    </location>
</feature>
<dbReference type="GO" id="GO:0016579">
    <property type="term" value="P:protein deubiquitination"/>
    <property type="evidence" value="ECO:0007669"/>
    <property type="project" value="InterPro"/>
</dbReference>
<dbReference type="GO" id="GO:0005829">
    <property type="term" value="C:cytosol"/>
    <property type="evidence" value="ECO:0007669"/>
    <property type="project" value="TreeGrafter"/>
</dbReference>
<feature type="region of interest" description="Disordered" evidence="1">
    <location>
        <begin position="3680"/>
        <end position="3705"/>
    </location>
</feature>
<protein>
    <recommendedName>
        <fullName evidence="2">USP domain-containing protein</fullName>
    </recommendedName>
</protein>
<feature type="compositionally biased region" description="Acidic residues" evidence="1">
    <location>
        <begin position="2950"/>
        <end position="2979"/>
    </location>
</feature>
<keyword evidence="4" id="KW-1185">Reference proteome</keyword>
<feature type="region of interest" description="Disordered" evidence="1">
    <location>
        <begin position="1892"/>
        <end position="1920"/>
    </location>
</feature>
<feature type="compositionally biased region" description="Basic and acidic residues" evidence="1">
    <location>
        <begin position="3738"/>
        <end position="3752"/>
    </location>
</feature>
<dbReference type="VEuPathDB" id="ToxoDB:BESB_083630"/>
<evidence type="ECO:0000313" key="3">
    <source>
        <dbReference type="EMBL" id="PFH33164.1"/>
    </source>
</evidence>
<feature type="region of interest" description="Disordered" evidence="1">
    <location>
        <begin position="2504"/>
        <end position="2535"/>
    </location>
</feature>
<feature type="region of interest" description="Disordered" evidence="1">
    <location>
        <begin position="2874"/>
        <end position="2979"/>
    </location>
</feature>
<feature type="domain" description="USP" evidence="2">
    <location>
        <begin position="343"/>
        <end position="1165"/>
    </location>
</feature>
<feature type="region of interest" description="Disordered" evidence="1">
    <location>
        <begin position="3717"/>
        <end position="3843"/>
    </location>
</feature>
<feature type="region of interest" description="Disordered" evidence="1">
    <location>
        <begin position="1581"/>
        <end position="1604"/>
    </location>
</feature>
<dbReference type="EMBL" id="NWUJ01000009">
    <property type="protein sequence ID" value="PFH33164.1"/>
    <property type="molecule type" value="Genomic_DNA"/>
</dbReference>
<feature type="region of interest" description="Disordered" evidence="1">
    <location>
        <begin position="3301"/>
        <end position="3331"/>
    </location>
</feature>
<dbReference type="GO" id="GO:0005634">
    <property type="term" value="C:nucleus"/>
    <property type="evidence" value="ECO:0007669"/>
    <property type="project" value="TreeGrafter"/>
</dbReference>
<feature type="compositionally biased region" description="Low complexity" evidence="1">
    <location>
        <begin position="722"/>
        <end position="737"/>
    </location>
</feature>
<feature type="region of interest" description="Disordered" evidence="1">
    <location>
        <begin position="3431"/>
        <end position="3478"/>
    </location>
</feature>
<feature type="region of interest" description="Disordered" evidence="1">
    <location>
        <begin position="1"/>
        <end position="112"/>
    </location>
</feature>
<dbReference type="GeneID" id="40313289"/>
<feature type="compositionally biased region" description="Basic and acidic residues" evidence="1">
    <location>
        <begin position="947"/>
        <end position="968"/>
    </location>
</feature>
<dbReference type="PANTHER" id="PTHR24006">
    <property type="entry name" value="UBIQUITIN CARBOXYL-TERMINAL HYDROLASE"/>
    <property type="match status" value="1"/>
</dbReference>
<dbReference type="SUPFAM" id="SSF54001">
    <property type="entry name" value="Cysteine proteinases"/>
    <property type="match status" value="1"/>
</dbReference>
<dbReference type="Proteomes" id="UP000224006">
    <property type="component" value="Chromosome VIII"/>
</dbReference>
<feature type="region of interest" description="Disordered" evidence="1">
    <location>
        <begin position="391"/>
        <end position="470"/>
    </location>
</feature>
<feature type="compositionally biased region" description="Pro residues" evidence="1">
    <location>
        <begin position="2338"/>
        <end position="2348"/>
    </location>
</feature>
<sequence length="3843" mass="406932">MRADAPEARGAAGQVPRGPRRSQSADRGPADARRRSEDGEPALSSRLSSRLRSPDARGSPSRSSLPSGSASARRTREEHAPPTAECVVPHAGEPLPSGSHVGAAGAALAQPPPRSSYLSASSLCAPPVSAASASLAEQCCFGDLLFLYNLRHSFSVPRDSQQDAHPMSVFGLGEFKTGVWGKGGQGGAPGTGGGRKKAEAAGAGQQELQQQQLAVRWLLGVTSHGSPQTSATGAGGRSRRGADGLLSVWPAAARGSGGHDTRTLEAPPVCVSFAASSCPPALSCSASPPPVCAASGEIAGAVKHEGRGGQRAPRTSRVVAGWEMQTEQAAFLGATGLRKCQYVGLENLGATCYMNVYLQTLFMNVHFRDFLLSLPTLRVLKDLERQKRQIGEGHPHAPLSDGASQAKSSVSEPEEGVKTERFQNNSARAESGERESAKANAEMRESGTKVDVAAARPEGRADAPSDVGGHGGEVDTLWAREHLKVQGATSEEILAKGERVKEPSTQIESSSRTSTDGVPVQQEVCTELSGASGRQISQRQELAPSAHSLASCVLPGHAERSAGAMARSDRSAWCSWRATMKGRDVCSVLCSQRYALVSSLQRMFAQLQEGIQAAVRPDTVADLLADDLSNQEDANELQHRLFEFLEHELGGRESPLNFLGVLFGGRSRQTVQCSHCTYSGKKEEYFFQLNCCHKKSQHSGRDASGSADRNPRCGWPKPTKVSPPATSLSSCSSPAKPGNAAQPEDAFGTCASPLPASASLGPGAAHAGPATASAATASAATASETFASASAAPSGSDAARQCLPQKLDLCAPSSHSGVSLEGGTSTRPPLKRLPEHRPECGPLEEAADFSCEPLASSTAQGMPVETCVGSDGEGPSYVSSSTPVAAAATQSKKRGRKATSGSHRGGQALSEARGRGSHSGRKRGRNGGDAGAHRVRDESACASQAPRKGEAAERGRGGSEDKKPAWKLEEDMARQYQRTEYLKGDSKYFCPQCGEKREAKKRSQLSLLPPYLQLVVLRYSIDVKKQTGEWVRRKIHEALEIPVVMDVRGCCTEDCQISHLDGSVSPLSAAPPAAHHYQLFGILEHQGASATSGHYTAITRDLRERAKSQRCHGSSVSKSANSTALRWDLNHSSSPAGSSSSLGGGCHVSSPSLGPSPMQAAAERSGSTLPRFCRERSAGRAPAAAPASILTGRMTQTPPPFSTSGVDADASRITSAGPRAVADSASLAVHARSPERSRTISETGDTVAKGECVEQAERLRFGHGQEAHCRQQVEAESHMEEADAAGTSGEARHVADQNAGHGVASLASVVREERWNTAPSTLLCSSSSIPLAPSIASGSQLHSGDTAEASGVTQEGESKTLTSFAYSSRSVAGNRAAQQSGGEGVDRLRLVVDVDTPSPSPCPPASRDASPSLRYSLPCFRASALRGGPTNAEASSRCSNATEPIGSSGTVSGKGAATRKLSSQRQRLEVAVASSSAAPCCRRPSPLSAVSASCVSLMPEEEDAEERADVEVCGETFTARTPSREREVTPKNELALLHSPRSSSSVKQRELFLAHAQSPSARGPATGGLAAAALQLRQVGAGGTSGGGGSQRQPMASGVEAKRSLAPARKKAVSASSPLQRTLDQYVGRARSELRPHEACCLVGGKRASSPHLSSDPASLVSLSPPPHWVSSAERESPHRKRRRRVDDARGEPEISRTAHEGARGTLAPRFSLSEAVEKRHGIDHVWLAGETAQGDAEDADVEEELIVMPAPEWNGETPPSRAGPARRQTKGQSASAATEVGPQDQTRSATLGTHVSRAEEELIAQSLAADEDLEEHQDGPFLEGLLSAESRGRRRVPTELGHSAFSCESRRSGVGGVPGSKPSAPSTARYAWVRFDDSKVSPFLLPRATSQPAAQGLPLPSPDSPPLSATCAGGATSSASAVPTSAASCNFSVEDEASWNEGAREAERLESASALLSGRECPPAPADSVRLSSRTVYMVTYVRADLSADEDDLPLPPDLQEFVDEENARICEEQEELYLRQQTLLAYVQERQQSLYQLLRQDLPSALKELEQQRADRVQREPAYAVLARRRLPSPVCDRTLINLQQRLSLLPQLRQIAFIPRSWWQQYVRGVDYPTMSTQLPVSLRPRRDGNNPNAVSLALHGKTDTAAKKAKGRKLANARAPGARDAQERSREESERSGDSEGDAERRAAEGIPQAPRSRSRDTGEEGDEACKRMAEKGEENATEAKARTREASNREARVDIGMQISHTKGDNELYGSRRDAACPPALHSASRGVGPSTEPNSGSGGDESASEMRGECDDCDVPRSSAAAAEDCGVIDYSGILCPHYMRALAVAPAPQPPHAPASPPQADETESFPHAFPSSNASAPVGQPPLSSVSASSLSAARASPAFHVSASGPPDEEKQLADPSCPIEKLLRVTEICGDRGVDPLCIWTGEAKVLPASLFASLLAASSLRPSLPDPSVLPNLCCICSSALSGLVDFFSEQHRSIEAFLDALKRQKTIPTQQEEPDCLGRGLAPPQHPRTRACMSDGHRPRAAASEAINSRCLTSTGAGNQTGPQNGAPEALDVEELVGDVLLEESGVSGSENDKGALSSLSDLSSPVAADAASPALPLSSSSVCGSRTAEKAGAELTGCRGDGWDEMPNPLCRGLFASPQNSAPSGRLTHSAAAVPGQGGEEEDCTSLSPSARQGAGCSSSMHRFPQSAAMGDSGAEEVSGNVADLHSGDVAGGKGACSLSACGVSSPSKAESCLQSLSPSAVQPPSSALAAPLAVPAEELVSSPGSFAEDPARMPEYIYVARRPLQRAFSLHACFLTLCPLPTSSSPASVSFSSLLPSSSTPQSRELKLLRAKMKREGKGSREKYLSWLTLSDVRREVTQGRKPGGQKKREKKEREDEEEDADAQEQTRERPDAEGAEGEDEVEAESEQTDSERETRGRRKRRKTAGVADASKDDDDDDVQEVVVEGDEEEEGDEEGQDEETQGALVRENFFDFAADLLCPHGNLRVQGPVGKSNKLQRFLVPTKAVLNFLDFEREKAPLYENLGIARPLTFACSTFVSQFSQECSICLVEQQAEQQRKQLWRDQRTEESKALGHIIGKRWRLRRETGFHSNKCSPPLPKRGRFFFVSTAWRQQWLAYVSSCDEAQGAACKPPPLCNSSLLCGCANKGLRVDPTDTLLAPSLLADPPESETDLYVLVHEDDIEVLQRFGLTGFRAKENQAMCVEVKHIPTPIAASLALSPPSVGTPASSDGLSAGPTGSHVPAFFFPSLAPCPECVREERIDQGFYDFSLLELPLRLRRSVAGEVAGDAEKPEEETRRGRGRGATADARRKTSSRVFGQKKVTLTVSGESELESVLAHVVASMPEADEHKDVVVYLEGPPRHVYFYTPSASTYLPEGGGVASLCAPADAARMPPVSRSRCADEDPEKANYLSSVARQSCSEDVDKEQTSGSAALAIPSGARQTCGESETEESVDASRATSMCGEKEMHALEASPAEAMHAGERSSGSAGGSEQPTRTQDVVCFFSDGGGREGEGEREDIALRVVALPHASCLSVDVGSKTHLRDLFLPVTSAWQLSYELEGGGVGKTQGEQAVDEQGEEARVCGESASCEAARDSAVKAQAQSRRMAQKMPAPVLEIQNSDNEDDEIQRKPLDAARPEAVDLEIGDAEEEEEPPPKRLYALGLGRHTRKPQAAAGGKRTPTVVIEEDVDDPQALRHAVKRTRTVYGPGNPVAALRGPVGAKEGKDDSCRRGERRTPARGSASRGGDTRKRREAVGPAEAESKHFCGPSNTGLRSDSASSPTRTGRLTDRARNGVGRTPSGPANSDLGREPIVLLDDDEAEGAPGAR</sequence>
<feature type="compositionally biased region" description="Polar residues" evidence="1">
    <location>
        <begin position="3784"/>
        <end position="3801"/>
    </location>
</feature>
<reference evidence="3 4" key="1">
    <citation type="submission" date="2017-09" db="EMBL/GenBank/DDBJ databases">
        <title>Genome sequencing of Besnoitia besnoiti strain Bb-Ger1.</title>
        <authorList>
            <person name="Schares G."/>
            <person name="Venepally P."/>
            <person name="Lorenzi H.A."/>
        </authorList>
    </citation>
    <scope>NUCLEOTIDE SEQUENCE [LARGE SCALE GENOMIC DNA]</scope>
    <source>
        <strain evidence="3 4">Bb-Ger1</strain>
    </source>
</reference>
<feature type="region of interest" description="Disordered" evidence="1">
    <location>
        <begin position="2652"/>
        <end position="2717"/>
    </location>
</feature>